<proteinExistence type="predicted"/>
<dbReference type="HOGENOM" id="CLU_1806984_0_0_1"/>
<reference evidence="2" key="2">
    <citation type="submission" date="2015-01" db="EMBL/GenBank/DDBJ databases">
        <title>Evolutionary Origins and Diversification of the Mycorrhizal Mutualists.</title>
        <authorList>
            <consortium name="DOE Joint Genome Institute"/>
            <consortium name="Mycorrhizal Genomics Consortium"/>
            <person name="Kohler A."/>
            <person name="Kuo A."/>
            <person name="Nagy L.G."/>
            <person name="Floudas D."/>
            <person name="Copeland A."/>
            <person name="Barry K.W."/>
            <person name="Cichocki N."/>
            <person name="Veneault-Fourrey C."/>
            <person name="LaButti K."/>
            <person name="Lindquist E.A."/>
            <person name="Lipzen A."/>
            <person name="Lundell T."/>
            <person name="Morin E."/>
            <person name="Murat C."/>
            <person name="Riley R."/>
            <person name="Ohm R."/>
            <person name="Sun H."/>
            <person name="Tunlid A."/>
            <person name="Henrissat B."/>
            <person name="Grigoriev I.V."/>
            <person name="Hibbett D.S."/>
            <person name="Martin F."/>
        </authorList>
    </citation>
    <scope>NUCLEOTIDE SEQUENCE [LARGE SCALE GENOMIC DNA]</scope>
    <source>
        <strain evidence="2">Marx 270</strain>
    </source>
</reference>
<gene>
    <name evidence="1" type="ORF">M404DRAFT_1007977</name>
</gene>
<reference evidence="1 2" key="1">
    <citation type="submission" date="2014-04" db="EMBL/GenBank/DDBJ databases">
        <authorList>
            <consortium name="DOE Joint Genome Institute"/>
            <person name="Kuo A."/>
            <person name="Kohler A."/>
            <person name="Costa M.D."/>
            <person name="Nagy L.G."/>
            <person name="Floudas D."/>
            <person name="Copeland A."/>
            <person name="Barry K.W."/>
            <person name="Cichocki N."/>
            <person name="Veneault-Fourrey C."/>
            <person name="LaButti K."/>
            <person name="Lindquist E.A."/>
            <person name="Lipzen A."/>
            <person name="Lundell T."/>
            <person name="Morin E."/>
            <person name="Murat C."/>
            <person name="Sun H."/>
            <person name="Tunlid A."/>
            <person name="Henrissat B."/>
            <person name="Grigoriev I.V."/>
            <person name="Hibbett D.S."/>
            <person name="Martin F."/>
            <person name="Nordberg H.P."/>
            <person name="Cantor M.N."/>
            <person name="Hua S.X."/>
        </authorList>
    </citation>
    <scope>NUCLEOTIDE SEQUENCE [LARGE SCALE GENOMIC DNA]</scope>
    <source>
        <strain evidence="1 2">Marx 270</strain>
    </source>
</reference>
<organism evidence="1 2">
    <name type="scientific">Pisolithus tinctorius Marx 270</name>
    <dbReference type="NCBI Taxonomy" id="870435"/>
    <lineage>
        <taxon>Eukaryota</taxon>
        <taxon>Fungi</taxon>
        <taxon>Dikarya</taxon>
        <taxon>Basidiomycota</taxon>
        <taxon>Agaricomycotina</taxon>
        <taxon>Agaricomycetes</taxon>
        <taxon>Agaricomycetidae</taxon>
        <taxon>Boletales</taxon>
        <taxon>Sclerodermatineae</taxon>
        <taxon>Pisolithaceae</taxon>
        <taxon>Pisolithus</taxon>
    </lineage>
</organism>
<protein>
    <submittedName>
        <fullName evidence="1">Uncharacterized protein</fullName>
    </submittedName>
</protein>
<dbReference type="EMBL" id="KN832082">
    <property type="protein sequence ID" value="KIN94956.1"/>
    <property type="molecule type" value="Genomic_DNA"/>
</dbReference>
<accession>A0A0C3JBA6</accession>
<sequence length="143" mass="15206">MSHLVPTYFPAVGSVTFDSLVGSVQATEVNVPTGHLALPRGYLGPFSNDAGAVVTSASSLGSLATADTLAFPSGISQVLPNPIQFTNTTALGAPQVTSQPYRRPCEWKDNTRRICGKDCCLVVLLTLHEAVFASLYMFAHELH</sequence>
<evidence type="ECO:0000313" key="1">
    <source>
        <dbReference type="EMBL" id="KIN94956.1"/>
    </source>
</evidence>
<name>A0A0C3JBA6_PISTI</name>
<dbReference type="AlphaFoldDB" id="A0A0C3JBA6"/>
<dbReference type="InParanoid" id="A0A0C3JBA6"/>
<evidence type="ECO:0000313" key="2">
    <source>
        <dbReference type="Proteomes" id="UP000054217"/>
    </source>
</evidence>
<keyword evidence="2" id="KW-1185">Reference proteome</keyword>
<dbReference type="Proteomes" id="UP000054217">
    <property type="component" value="Unassembled WGS sequence"/>
</dbReference>